<evidence type="ECO:0000259" key="1">
    <source>
        <dbReference type="Pfam" id="PF00534"/>
    </source>
</evidence>
<evidence type="ECO:0000313" key="4">
    <source>
        <dbReference type="Proteomes" id="UP000447545"/>
    </source>
</evidence>
<sequence length="379" mass="43189">MTIGFITPEYPHINLKRSAGLGSSIKNLSKGLVSKGVKVYVFAVFQDENKTFNEDGITIISIARKGYGFLGWYLERKHIERQIKLAIKSNNIDILEAPDWTGITAFMNFKIPVVIRLHGSDAYFCNLENRKQKRKHFLFESNALKRADHIVSVSNFAAQLTKEIFKLKQDITTIYNGVNVSEFKPNNDLTVRGRLLYFGTIIRKKGVLELAQIFNHLIEQRPEASLILIGKDAKDVFENTSTLSLFKSLLSSEAKPKVEHIQEVAYTEIHNYIASAEVVVLPSFAEAFPMTWLEALAMEKPLISSNIGWAHELMVHDHTGYTINPNNHIEYANRIQELLEDKEKAKMFGLNGRKHVTKNFSTEIVLKKNIDFYNKAIKT</sequence>
<protein>
    <submittedName>
        <fullName evidence="3">Glycosyltransferase</fullName>
    </submittedName>
</protein>
<dbReference type="EMBL" id="WJYA01000006">
    <property type="protein sequence ID" value="MTE27399.1"/>
    <property type="molecule type" value="Genomic_DNA"/>
</dbReference>
<dbReference type="PANTHER" id="PTHR12526">
    <property type="entry name" value="GLYCOSYLTRANSFERASE"/>
    <property type="match status" value="1"/>
</dbReference>
<gene>
    <name evidence="3" type="ORF">F1003_10705</name>
</gene>
<dbReference type="AlphaFoldDB" id="A0A7K1GHH1"/>
<dbReference type="PANTHER" id="PTHR12526:SF638">
    <property type="entry name" value="SPORE COAT PROTEIN SA"/>
    <property type="match status" value="1"/>
</dbReference>
<evidence type="ECO:0000259" key="2">
    <source>
        <dbReference type="Pfam" id="PF13439"/>
    </source>
</evidence>
<dbReference type="CDD" id="cd03801">
    <property type="entry name" value="GT4_PimA-like"/>
    <property type="match status" value="1"/>
</dbReference>
<dbReference type="Proteomes" id="UP000447545">
    <property type="component" value="Unassembled WGS sequence"/>
</dbReference>
<dbReference type="Gene3D" id="3.40.50.2000">
    <property type="entry name" value="Glycogen Phosphorylase B"/>
    <property type="match status" value="2"/>
</dbReference>
<feature type="domain" description="Glycosyltransferase subfamily 4-like N-terminal" evidence="2">
    <location>
        <begin position="20"/>
        <end position="181"/>
    </location>
</feature>
<proteinExistence type="predicted"/>
<dbReference type="Pfam" id="PF13439">
    <property type="entry name" value="Glyco_transf_4"/>
    <property type="match status" value="1"/>
</dbReference>
<dbReference type="InterPro" id="IPR028098">
    <property type="entry name" value="Glyco_trans_4-like_N"/>
</dbReference>
<name>A0A7K1GHH1_9FLAO</name>
<dbReference type="RefSeq" id="WP_155089418.1">
    <property type="nucleotide sequence ID" value="NZ_WJYA01000006.1"/>
</dbReference>
<comment type="caution">
    <text evidence="3">The sequence shown here is derived from an EMBL/GenBank/DDBJ whole genome shotgun (WGS) entry which is preliminary data.</text>
</comment>
<keyword evidence="4" id="KW-1185">Reference proteome</keyword>
<keyword evidence="3" id="KW-0808">Transferase</keyword>
<organism evidence="3 4">
    <name type="scientific">Winogradskyella ouciana</name>
    <dbReference type="NCBI Taxonomy" id="2608631"/>
    <lineage>
        <taxon>Bacteria</taxon>
        <taxon>Pseudomonadati</taxon>
        <taxon>Bacteroidota</taxon>
        <taxon>Flavobacteriia</taxon>
        <taxon>Flavobacteriales</taxon>
        <taxon>Flavobacteriaceae</taxon>
        <taxon>Winogradskyella</taxon>
    </lineage>
</organism>
<dbReference type="Pfam" id="PF00534">
    <property type="entry name" value="Glycos_transf_1"/>
    <property type="match status" value="1"/>
</dbReference>
<accession>A0A7K1GHH1</accession>
<dbReference type="InterPro" id="IPR001296">
    <property type="entry name" value="Glyco_trans_1"/>
</dbReference>
<evidence type="ECO:0000313" key="3">
    <source>
        <dbReference type="EMBL" id="MTE27399.1"/>
    </source>
</evidence>
<dbReference type="GO" id="GO:0016757">
    <property type="term" value="F:glycosyltransferase activity"/>
    <property type="evidence" value="ECO:0007669"/>
    <property type="project" value="InterPro"/>
</dbReference>
<reference evidence="3 4" key="1">
    <citation type="submission" date="2019-11" db="EMBL/GenBank/DDBJ databases">
        <title>Winogradskyella ouciana sp. nov., isolated from the hadal seawater of the Mariana Trench.</title>
        <authorList>
            <person name="Liu R."/>
        </authorList>
    </citation>
    <scope>NUCLEOTIDE SEQUENCE [LARGE SCALE GENOMIC DNA]</scope>
    <source>
        <strain evidence="3 4">ZXX205</strain>
    </source>
</reference>
<dbReference type="SUPFAM" id="SSF53756">
    <property type="entry name" value="UDP-Glycosyltransferase/glycogen phosphorylase"/>
    <property type="match status" value="1"/>
</dbReference>
<feature type="domain" description="Glycosyl transferase family 1" evidence="1">
    <location>
        <begin position="194"/>
        <end position="355"/>
    </location>
</feature>